<dbReference type="Pfam" id="PF01842">
    <property type="entry name" value="ACT"/>
    <property type="match status" value="1"/>
</dbReference>
<proteinExistence type="inferred from homology"/>
<evidence type="ECO:0000256" key="6">
    <source>
        <dbReference type="ARBA" id="ARBA00013376"/>
    </source>
</evidence>
<keyword evidence="11 18" id="KW-0560">Oxidoreductase</keyword>
<organism evidence="21 22">
    <name type="scientific">Pelosinus fermentans B4</name>
    <dbReference type="NCBI Taxonomy" id="1149862"/>
    <lineage>
        <taxon>Bacteria</taxon>
        <taxon>Bacillati</taxon>
        <taxon>Bacillota</taxon>
        <taxon>Negativicutes</taxon>
        <taxon>Selenomonadales</taxon>
        <taxon>Sporomusaceae</taxon>
        <taxon>Pelosinus</taxon>
    </lineage>
</organism>
<dbReference type="GO" id="GO:0009088">
    <property type="term" value="P:threonine biosynthetic process"/>
    <property type="evidence" value="ECO:0007669"/>
    <property type="project" value="UniProtKB-UniPathway"/>
</dbReference>
<dbReference type="PATRIC" id="fig|1149862.3.peg.2283"/>
<dbReference type="GO" id="GO:0046872">
    <property type="term" value="F:metal ion binding"/>
    <property type="evidence" value="ECO:0007669"/>
    <property type="project" value="UniProtKB-KW"/>
</dbReference>
<feature type="binding site" evidence="17">
    <location>
        <position position="190"/>
    </location>
    <ligand>
        <name>L-homoserine</name>
        <dbReference type="ChEBI" id="CHEBI:57476"/>
    </ligand>
</feature>
<dbReference type="InterPro" id="IPR001342">
    <property type="entry name" value="HDH_cat"/>
</dbReference>
<evidence type="ECO:0000256" key="12">
    <source>
        <dbReference type="ARBA" id="ARBA00023027"/>
    </source>
</evidence>
<dbReference type="Gene3D" id="3.30.70.260">
    <property type="match status" value="1"/>
</dbReference>
<keyword evidence="10 17" id="KW-0521">NADP</keyword>
<dbReference type="PROSITE" id="PS01042">
    <property type="entry name" value="HOMOSER_DHGENASE"/>
    <property type="match status" value="1"/>
</dbReference>
<evidence type="ECO:0000256" key="1">
    <source>
        <dbReference type="ARBA" id="ARBA00001920"/>
    </source>
</evidence>
<dbReference type="Proteomes" id="UP000004324">
    <property type="component" value="Unassembled WGS sequence"/>
</dbReference>
<dbReference type="NCBIfam" id="NF004976">
    <property type="entry name" value="PRK06349.1"/>
    <property type="match status" value="1"/>
</dbReference>
<dbReference type="InterPro" id="IPR005106">
    <property type="entry name" value="Asp/hSer_DH_NAD-bd"/>
</dbReference>
<dbReference type="Pfam" id="PF03447">
    <property type="entry name" value="NAD_binding_3"/>
    <property type="match status" value="1"/>
</dbReference>
<comment type="cofactor">
    <cofactor evidence="1">
        <name>a metal cation</name>
        <dbReference type="ChEBI" id="CHEBI:25213"/>
    </cofactor>
</comment>
<dbReference type="GO" id="GO:0004412">
    <property type="term" value="F:homoserine dehydrogenase activity"/>
    <property type="evidence" value="ECO:0007669"/>
    <property type="project" value="UniProtKB-EC"/>
</dbReference>
<keyword evidence="13" id="KW-0915">Sodium</keyword>
<dbReference type="InterPro" id="IPR019811">
    <property type="entry name" value="HDH_CS"/>
</dbReference>
<feature type="active site" description="Proton donor" evidence="16">
    <location>
        <position position="205"/>
    </location>
</feature>
<dbReference type="PROSITE" id="PS51671">
    <property type="entry name" value="ACT"/>
    <property type="match status" value="1"/>
</dbReference>
<evidence type="ECO:0000256" key="16">
    <source>
        <dbReference type="PIRSR" id="PIRSR000098-1"/>
    </source>
</evidence>
<dbReference type="SUPFAM" id="SSF51735">
    <property type="entry name" value="NAD(P)-binding Rossmann-fold domains"/>
    <property type="match status" value="1"/>
</dbReference>
<evidence type="ECO:0000313" key="21">
    <source>
        <dbReference type="EMBL" id="EIW18499.1"/>
    </source>
</evidence>
<evidence type="ECO:0000256" key="11">
    <source>
        <dbReference type="ARBA" id="ARBA00023002"/>
    </source>
</evidence>
<dbReference type="PANTHER" id="PTHR43331">
    <property type="entry name" value="HOMOSERINE DEHYDROGENASE"/>
    <property type="match status" value="1"/>
</dbReference>
<dbReference type="InterPro" id="IPR002912">
    <property type="entry name" value="ACT_dom"/>
</dbReference>
<feature type="binding site" evidence="17">
    <location>
        <begin position="10"/>
        <end position="17"/>
    </location>
    <ligand>
        <name>NADP(+)</name>
        <dbReference type="ChEBI" id="CHEBI:58349"/>
    </ligand>
</feature>
<feature type="binding site" evidence="17">
    <location>
        <position position="105"/>
    </location>
    <ligand>
        <name>NADPH</name>
        <dbReference type="ChEBI" id="CHEBI:57783"/>
    </ligand>
</feature>
<dbReference type="Gene3D" id="3.30.360.10">
    <property type="entry name" value="Dihydrodipicolinate Reductase, domain 2"/>
    <property type="match status" value="1"/>
</dbReference>
<sequence length="431" mass="46233">MRKTITIGLLGMGTVGTSVVKILTENANDISQKVGIPVNIKKIMVRQLDKNRNIDVDAEFTTTIDDIINDPDIDIIVEVMGGMNPTKDYIVQALVAGKHVVTANKDVVAKHGQEIFEAADKSKVDFLFEASVAGGIPIIRPLKQCLAANKISEVMGIINGTTNYMLTKMANEGLDFNSVLAEAQAKGYAEADPTADVGGFDAARKIAILASIAFGSRVSIDDVYVEGITTISTEDITYAKELGYVIKLLAIAKDDERGIDVRVHPAFIPAKHPLASVHDVFNAIYIKGDAVGETMFYGRGAGGMPTASAVVSDIIDVARNITHNANSRILCTCFSQKSFCPVQNTESPYYIRLLVADKPGVLAAIAGAFGAQQVSLHSVIQKRKVNNSSELVLITYQVSDANLRLAINTISGMSVVNKISSVIRVEAEDFA</sequence>
<dbReference type="Gene3D" id="3.40.50.720">
    <property type="entry name" value="NAD(P)-binding Rossmann-like Domain"/>
    <property type="match status" value="1"/>
</dbReference>
<keyword evidence="7 18" id="KW-0028">Amino-acid biosynthesis</keyword>
<evidence type="ECO:0000313" key="22">
    <source>
        <dbReference type="Proteomes" id="UP000004324"/>
    </source>
</evidence>
<evidence type="ECO:0000256" key="7">
    <source>
        <dbReference type="ARBA" id="ARBA00022605"/>
    </source>
</evidence>
<dbReference type="GO" id="GO:0050661">
    <property type="term" value="F:NADP binding"/>
    <property type="evidence" value="ECO:0007669"/>
    <property type="project" value="InterPro"/>
</dbReference>
<evidence type="ECO:0000256" key="17">
    <source>
        <dbReference type="PIRSR" id="PIRSR000098-2"/>
    </source>
</evidence>
<accession>I9LDI0</accession>
<comment type="catalytic activity">
    <reaction evidence="15">
        <text>L-homoserine + NADP(+) = L-aspartate 4-semialdehyde + NADPH + H(+)</text>
        <dbReference type="Rhea" id="RHEA:15761"/>
        <dbReference type="ChEBI" id="CHEBI:15378"/>
        <dbReference type="ChEBI" id="CHEBI:57476"/>
        <dbReference type="ChEBI" id="CHEBI:57783"/>
        <dbReference type="ChEBI" id="CHEBI:58349"/>
        <dbReference type="ChEBI" id="CHEBI:537519"/>
        <dbReference type="EC" id="1.1.1.3"/>
    </reaction>
    <physiologicalReaction direction="right-to-left" evidence="15">
        <dbReference type="Rhea" id="RHEA:15763"/>
    </physiologicalReaction>
</comment>
<dbReference type="EC" id="1.1.1.3" evidence="5 18"/>
<dbReference type="InterPro" id="IPR045865">
    <property type="entry name" value="ACT-like_dom_sf"/>
</dbReference>
<dbReference type="FunFam" id="3.30.360.10:FF:000005">
    <property type="entry name" value="Homoserine dehydrogenase"/>
    <property type="match status" value="1"/>
</dbReference>
<dbReference type="AlphaFoldDB" id="I9LDI0"/>
<comment type="caution">
    <text evidence="21">The sequence shown here is derived from an EMBL/GenBank/DDBJ whole genome shotgun (WGS) entry which is preliminary data.</text>
</comment>
<evidence type="ECO:0000256" key="2">
    <source>
        <dbReference type="ARBA" id="ARBA00005056"/>
    </source>
</evidence>
<evidence type="ECO:0000256" key="15">
    <source>
        <dbReference type="ARBA" id="ARBA00048841"/>
    </source>
</evidence>
<dbReference type="FunFam" id="3.40.50.720:FF:000062">
    <property type="entry name" value="Homoserine dehydrogenase"/>
    <property type="match status" value="1"/>
</dbReference>
<evidence type="ECO:0000256" key="14">
    <source>
        <dbReference type="ARBA" id="ARBA00023167"/>
    </source>
</evidence>
<dbReference type="SUPFAM" id="SSF55347">
    <property type="entry name" value="Glyceraldehyde-3-phosphate dehydrogenase-like, C-terminal domain"/>
    <property type="match status" value="1"/>
</dbReference>
<evidence type="ECO:0000256" key="4">
    <source>
        <dbReference type="ARBA" id="ARBA00006753"/>
    </source>
</evidence>
<keyword evidence="12" id="KW-0520">NAD</keyword>
<evidence type="ECO:0000256" key="3">
    <source>
        <dbReference type="ARBA" id="ARBA00005062"/>
    </source>
</evidence>
<evidence type="ECO:0000256" key="18">
    <source>
        <dbReference type="RuleBase" id="RU000579"/>
    </source>
</evidence>
<keyword evidence="14 18" id="KW-0486">Methionine biosynthesis</keyword>
<dbReference type="CDD" id="cd04881">
    <property type="entry name" value="ACT_HSDH-Hom"/>
    <property type="match status" value="1"/>
</dbReference>
<dbReference type="GO" id="GO:0009086">
    <property type="term" value="P:methionine biosynthetic process"/>
    <property type="evidence" value="ECO:0007669"/>
    <property type="project" value="UniProtKB-KW"/>
</dbReference>
<dbReference type="Pfam" id="PF00742">
    <property type="entry name" value="Homoserine_dh"/>
    <property type="match status" value="1"/>
</dbReference>
<dbReference type="PANTHER" id="PTHR43331:SF1">
    <property type="entry name" value="HOMOSERINE DEHYDROGENASE"/>
    <property type="match status" value="1"/>
</dbReference>
<evidence type="ECO:0000256" key="5">
    <source>
        <dbReference type="ARBA" id="ARBA00013213"/>
    </source>
</evidence>
<keyword evidence="22" id="KW-1185">Reference proteome</keyword>
<evidence type="ECO:0000256" key="13">
    <source>
        <dbReference type="ARBA" id="ARBA00023053"/>
    </source>
</evidence>
<dbReference type="EMBL" id="AKVJ01000025">
    <property type="protein sequence ID" value="EIW18499.1"/>
    <property type="molecule type" value="Genomic_DNA"/>
</dbReference>
<dbReference type="OrthoDB" id="9808167at2"/>
<evidence type="ECO:0000259" key="20">
    <source>
        <dbReference type="PROSITE" id="PS51671"/>
    </source>
</evidence>
<protein>
    <recommendedName>
        <fullName evidence="6 18">Homoserine dehydrogenase</fullName>
        <ecNumber evidence="5 18">1.1.1.3</ecNumber>
    </recommendedName>
</protein>
<dbReference type="PIRSF" id="PIRSF000098">
    <property type="entry name" value="Homoser_dehydrog"/>
    <property type="match status" value="1"/>
</dbReference>
<feature type="domain" description="ACT" evidence="20">
    <location>
        <begin position="350"/>
        <end position="430"/>
    </location>
</feature>
<reference evidence="21 22" key="1">
    <citation type="journal article" date="2012" name="J. Bacteriol.">
        <title>Draft Genome Sequences for Two Metal-Reducing Pelosinus fermentans Strains Isolated from a Cr(VI)-Contaminated Site and for Type Strain R7.</title>
        <authorList>
            <person name="Brown S.D."/>
            <person name="Podar M."/>
            <person name="Klingeman D.M."/>
            <person name="Johnson C.M."/>
            <person name="Yang Z.K."/>
            <person name="Utturkar S.M."/>
            <person name="Land M.L."/>
            <person name="Mosher J.J."/>
            <person name="Hurt R.A.Jr."/>
            <person name="Phelps T.J."/>
            <person name="Palumbo A.V."/>
            <person name="Arkin A.P."/>
            <person name="Hazen T.C."/>
            <person name="Elias D.A."/>
        </authorList>
    </citation>
    <scope>NUCLEOTIDE SEQUENCE [LARGE SCALE GENOMIC DNA]</scope>
    <source>
        <strain evidence="21 22">B4</strain>
    </source>
</reference>
<evidence type="ECO:0000256" key="10">
    <source>
        <dbReference type="ARBA" id="ARBA00022857"/>
    </source>
</evidence>
<keyword evidence="8 18" id="KW-0791">Threonine biosynthesis</keyword>
<dbReference type="InterPro" id="IPR036291">
    <property type="entry name" value="NAD(P)-bd_dom_sf"/>
</dbReference>
<comment type="pathway">
    <text evidence="3 18">Amino-acid biosynthesis; L-methionine biosynthesis via de novo pathway; L-homoserine from L-aspartate: step 3/3.</text>
</comment>
<evidence type="ECO:0000256" key="19">
    <source>
        <dbReference type="RuleBase" id="RU004171"/>
    </source>
</evidence>
<gene>
    <name evidence="21" type="ORF">FB4_3318</name>
</gene>
<dbReference type="SUPFAM" id="SSF55021">
    <property type="entry name" value="ACT-like"/>
    <property type="match status" value="1"/>
</dbReference>
<dbReference type="UniPathway" id="UPA00050">
    <property type="reaction ID" value="UER00063"/>
</dbReference>
<keyword evidence="9" id="KW-0479">Metal-binding</keyword>
<evidence type="ECO:0000256" key="9">
    <source>
        <dbReference type="ARBA" id="ARBA00022723"/>
    </source>
</evidence>
<name>I9LDI0_9FIRM</name>
<dbReference type="RefSeq" id="WP_007934161.1">
    <property type="nucleotide sequence ID" value="NZ_AKVJ01000025.1"/>
</dbReference>
<dbReference type="InterPro" id="IPR016204">
    <property type="entry name" value="HDH"/>
</dbReference>
<comment type="similarity">
    <text evidence="4 19">Belongs to the homoserine dehydrogenase family.</text>
</comment>
<evidence type="ECO:0000256" key="8">
    <source>
        <dbReference type="ARBA" id="ARBA00022697"/>
    </source>
</evidence>
<dbReference type="UniPathway" id="UPA00051">
    <property type="reaction ID" value="UER00465"/>
</dbReference>
<comment type="pathway">
    <text evidence="2 18">Amino-acid biosynthesis; L-threonine biosynthesis; L-threonine from L-aspartate: step 3/5.</text>
</comment>